<feature type="region of interest" description="Disordered" evidence="1">
    <location>
        <begin position="71"/>
        <end position="125"/>
    </location>
</feature>
<dbReference type="AlphaFoldDB" id="A0AAD7E7I8"/>
<gene>
    <name evidence="2" type="ORF">DFH08DRAFT_978451</name>
</gene>
<proteinExistence type="predicted"/>
<reference evidence="2" key="1">
    <citation type="submission" date="2023-03" db="EMBL/GenBank/DDBJ databases">
        <title>Massive genome expansion in bonnet fungi (Mycena s.s.) driven by repeated elements and novel gene families across ecological guilds.</title>
        <authorList>
            <consortium name="Lawrence Berkeley National Laboratory"/>
            <person name="Harder C.B."/>
            <person name="Miyauchi S."/>
            <person name="Viragh M."/>
            <person name="Kuo A."/>
            <person name="Thoen E."/>
            <person name="Andreopoulos B."/>
            <person name="Lu D."/>
            <person name="Skrede I."/>
            <person name="Drula E."/>
            <person name="Henrissat B."/>
            <person name="Morin E."/>
            <person name="Kohler A."/>
            <person name="Barry K."/>
            <person name="LaButti K."/>
            <person name="Morin E."/>
            <person name="Salamov A."/>
            <person name="Lipzen A."/>
            <person name="Mereny Z."/>
            <person name="Hegedus B."/>
            <person name="Baldrian P."/>
            <person name="Stursova M."/>
            <person name="Weitz H."/>
            <person name="Taylor A."/>
            <person name="Grigoriev I.V."/>
            <person name="Nagy L.G."/>
            <person name="Martin F."/>
            <person name="Kauserud H."/>
        </authorList>
    </citation>
    <scope>NUCLEOTIDE SEQUENCE</scope>
    <source>
        <strain evidence="2">CBHHK002</strain>
    </source>
</reference>
<keyword evidence="3" id="KW-1185">Reference proteome</keyword>
<sequence length="125" mass="13295">MAVPPPMTSTVGGISFDMTTDQLATHCRHLESLLHPALATLTLINATYCTFTPPFTLHTVQVTQALNHFIAGHPHTHTPTPTTGPTPCPDHGSTPTPMPAPATYAMIANPHRSPSLTSPDPNTQK</sequence>
<protein>
    <submittedName>
        <fullName evidence="2">Uncharacterized protein</fullName>
    </submittedName>
</protein>
<accession>A0AAD7E7I8</accession>
<name>A0AAD7E7I8_9AGAR</name>
<evidence type="ECO:0000313" key="3">
    <source>
        <dbReference type="Proteomes" id="UP001218218"/>
    </source>
</evidence>
<organism evidence="2 3">
    <name type="scientific">Mycena albidolilacea</name>
    <dbReference type="NCBI Taxonomy" id="1033008"/>
    <lineage>
        <taxon>Eukaryota</taxon>
        <taxon>Fungi</taxon>
        <taxon>Dikarya</taxon>
        <taxon>Basidiomycota</taxon>
        <taxon>Agaricomycotina</taxon>
        <taxon>Agaricomycetes</taxon>
        <taxon>Agaricomycetidae</taxon>
        <taxon>Agaricales</taxon>
        <taxon>Marasmiineae</taxon>
        <taxon>Mycenaceae</taxon>
        <taxon>Mycena</taxon>
    </lineage>
</organism>
<feature type="compositionally biased region" description="Low complexity" evidence="1">
    <location>
        <begin position="89"/>
        <end position="108"/>
    </location>
</feature>
<dbReference type="Proteomes" id="UP001218218">
    <property type="component" value="Unassembled WGS sequence"/>
</dbReference>
<dbReference type="EMBL" id="JARIHO010000127">
    <property type="protein sequence ID" value="KAJ7301765.1"/>
    <property type="molecule type" value="Genomic_DNA"/>
</dbReference>
<comment type="caution">
    <text evidence="2">The sequence shown here is derived from an EMBL/GenBank/DDBJ whole genome shotgun (WGS) entry which is preliminary data.</text>
</comment>
<feature type="compositionally biased region" description="Polar residues" evidence="1">
    <location>
        <begin position="112"/>
        <end position="125"/>
    </location>
</feature>
<evidence type="ECO:0000256" key="1">
    <source>
        <dbReference type="SAM" id="MobiDB-lite"/>
    </source>
</evidence>
<evidence type="ECO:0000313" key="2">
    <source>
        <dbReference type="EMBL" id="KAJ7301765.1"/>
    </source>
</evidence>